<accession>A0A426YV94</accession>
<organism evidence="1 2">
    <name type="scientific">Ensete ventricosum</name>
    <name type="common">Abyssinian banana</name>
    <name type="synonym">Musa ensete</name>
    <dbReference type="NCBI Taxonomy" id="4639"/>
    <lineage>
        <taxon>Eukaryota</taxon>
        <taxon>Viridiplantae</taxon>
        <taxon>Streptophyta</taxon>
        <taxon>Embryophyta</taxon>
        <taxon>Tracheophyta</taxon>
        <taxon>Spermatophyta</taxon>
        <taxon>Magnoliopsida</taxon>
        <taxon>Liliopsida</taxon>
        <taxon>Zingiberales</taxon>
        <taxon>Musaceae</taxon>
        <taxon>Ensete</taxon>
    </lineage>
</organism>
<reference evidence="1 2" key="1">
    <citation type="journal article" date="2014" name="Agronomy (Basel)">
        <title>A Draft Genome Sequence for Ensete ventricosum, the Drought-Tolerant Tree Against Hunger.</title>
        <authorList>
            <person name="Harrison J."/>
            <person name="Moore K.A."/>
            <person name="Paszkiewicz K."/>
            <person name="Jones T."/>
            <person name="Grant M."/>
            <person name="Ambacheew D."/>
            <person name="Muzemil S."/>
            <person name="Studholme D.J."/>
        </authorList>
    </citation>
    <scope>NUCLEOTIDE SEQUENCE [LARGE SCALE GENOMIC DNA]</scope>
</reference>
<comment type="caution">
    <text evidence="1">The sequence shown here is derived from an EMBL/GenBank/DDBJ whole genome shotgun (WGS) entry which is preliminary data.</text>
</comment>
<name>A0A426YV94_ENSVE</name>
<dbReference type="EMBL" id="AMZH03009992">
    <property type="protein sequence ID" value="RRT55639.1"/>
    <property type="molecule type" value="Genomic_DNA"/>
</dbReference>
<protein>
    <submittedName>
        <fullName evidence="1">Uncharacterized protein</fullName>
    </submittedName>
</protein>
<evidence type="ECO:0000313" key="2">
    <source>
        <dbReference type="Proteomes" id="UP000287651"/>
    </source>
</evidence>
<proteinExistence type="predicted"/>
<sequence>MNHYGVQQNAFVACEEMRVPFAFVDQKAPIFCPRPRQFSPLAAVTDPLRPVRWQSSHQSDFSDSIAGADRSFTRGIRLRLPQMWRGWWHVVDSSVVEEKAVRSLGRLSPSGARGCELDLDLFLLGSNGEEDPRRGRLLLPPGFPVAAVGSHYCPD</sequence>
<dbReference type="Proteomes" id="UP000287651">
    <property type="component" value="Unassembled WGS sequence"/>
</dbReference>
<dbReference type="AlphaFoldDB" id="A0A426YV94"/>
<evidence type="ECO:0000313" key="1">
    <source>
        <dbReference type="EMBL" id="RRT55639.1"/>
    </source>
</evidence>
<gene>
    <name evidence="1" type="ORF">B296_00019904</name>
</gene>